<dbReference type="PANTHER" id="PTHR34987:SF6">
    <property type="entry name" value="ALPHA-L-RHAMNOSIDASE SIX-HAIRPIN GLYCOSIDASE DOMAIN-CONTAINING PROTEIN"/>
    <property type="match status" value="1"/>
</dbReference>
<proteinExistence type="predicted"/>
<dbReference type="GO" id="GO:0016787">
    <property type="term" value="F:hydrolase activity"/>
    <property type="evidence" value="ECO:0007669"/>
    <property type="project" value="UniProtKB-KW"/>
</dbReference>
<dbReference type="OrthoDB" id="10036721at2759"/>
<gene>
    <name evidence="3" type="ORF">AOQ84DRAFT_426893</name>
</gene>
<dbReference type="InterPro" id="IPR012341">
    <property type="entry name" value="6hp_glycosidase-like_sf"/>
</dbReference>
<organism evidence="3 4">
    <name type="scientific">Glonium stellatum</name>
    <dbReference type="NCBI Taxonomy" id="574774"/>
    <lineage>
        <taxon>Eukaryota</taxon>
        <taxon>Fungi</taxon>
        <taxon>Dikarya</taxon>
        <taxon>Ascomycota</taxon>
        <taxon>Pezizomycotina</taxon>
        <taxon>Dothideomycetes</taxon>
        <taxon>Pleosporomycetidae</taxon>
        <taxon>Gloniales</taxon>
        <taxon>Gloniaceae</taxon>
        <taxon>Glonium</taxon>
    </lineage>
</organism>
<evidence type="ECO:0000313" key="4">
    <source>
        <dbReference type="Proteomes" id="UP000250140"/>
    </source>
</evidence>
<evidence type="ECO:0000313" key="3">
    <source>
        <dbReference type="EMBL" id="OCL01634.1"/>
    </source>
</evidence>
<dbReference type="InterPro" id="IPR008928">
    <property type="entry name" value="6-hairpin_glycosidase_sf"/>
</dbReference>
<dbReference type="PANTHER" id="PTHR34987">
    <property type="entry name" value="C, PUTATIVE (AFU_ORTHOLOGUE AFUA_3G02880)-RELATED"/>
    <property type="match status" value="1"/>
</dbReference>
<dbReference type="InterPro" id="IPR035396">
    <property type="entry name" value="Bac_rhamnosid6H"/>
</dbReference>
<dbReference type="GO" id="GO:0005975">
    <property type="term" value="P:carbohydrate metabolic process"/>
    <property type="evidence" value="ECO:0007669"/>
    <property type="project" value="InterPro"/>
</dbReference>
<feature type="chain" id="PRO_5034361421" evidence="1">
    <location>
        <begin position="23"/>
        <end position="747"/>
    </location>
</feature>
<accession>A0A8E2JLI5</accession>
<feature type="signal peptide" evidence="1">
    <location>
        <begin position="1"/>
        <end position="22"/>
    </location>
</feature>
<keyword evidence="3" id="KW-0378">Hydrolase</keyword>
<evidence type="ECO:0000259" key="2">
    <source>
        <dbReference type="Pfam" id="PF17389"/>
    </source>
</evidence>
<protein>
    <submittedName>
        <fullName evidence="3">Glycoside hydrolase family 78 protein</fullName>
    </submittedName>
</protein>
<dbReference type="Pfam" id="PF17389">
    <property type="entry name" value="Bac_rhamnosid6H"/>
    <property type="match status" value="1"/>
</dbReference>
<dbReference type="Proteomes" id="UP000250140">
    <property type="component" value="Unassembled WGS sequence"/>
</dbReference>
<dbReference type="Gene3D" id="1.50.10.10">
    <property type="match status" value="1"/>
</dbReference>
<dbReference type="SUPFAM" id="SSF48208">
    <property type="entry name" value="Six-hairpin glycosidases"/>
    <property type="match status" value="1"/>
</dbReference>
<name>A0A8E2JLI5_9PEZI</name>
<dbReference type="AlphaFoldDB" id="A0A8E2JLI5"/>
<keyword evidence="4" id="KW-1185">Reference proteome</keyword>
<sequence>MTLGSSVIRGLAAFHLFQSILAIPYSEYILAPPQRVLSPVSVHHANGSVTNANGVTTSGSGSVSMGPGSAVTYDYSKNIGGLVSFTVSNVSGSNEFIGISFSESSFWISPDGSDATQNVGIDQTLWFQLNGTGNYTVDDSHQRGGFRYLNVYHNSSGNVALSSLTTNFTAMPHYADDALQGYTGYFHCNDEKLNRVWYAAAYTDQLCTIPSGAGNSLVDLQASDPNTPTLWWANSTLTNGTSALVDGAKRDKLIWPGDFGISLPGVFLSTNDQYTLKLSVQQLFSEQNASTGQLQYAATPIYVNPPDPFFSSLGQAYSYTYHLYNILALNNYYIYSGDLSVLQDNWSRIKFALAYSLSSVDSTGLAYVAENATADWLRVGMGAHNIEANSILRFTINSVINLAYAVNDTEPIVAWTAYAEGIKTAANELLWDNSAGLYTDNQTTTLHPQDGNVWAIISGVANASQASTISTNLAARWGPYGAPAPEAGTTVSPFISGFELQAHFLAGQPQHAIDLMRFMWADFMLDDPRMTNSTFNEGYDVSGALHYPAYQDDARISHAHGWATGPLIALSNYAAGLHVLNSSTWVVHPQPGNLSIIDAGFATAIGAFSATYQAMGNQSVGYNFSTPQGTTGTVILDVPACNARMQMQGGNGSTWSKTVAGWSGAARAGAFAFWGPPDARSANGTGTVTISDVAGGNYTVSIVCENGISPSPTSTGGPATFTGAAGKIGGGSGAALIVGAVVAAFAL</sequence>
<feature type="domain" description="Alpha-L-rhamnosidase six-hairpin glycosidase" evidence="2">
    <location>
        <begin position="229"/>
        <end position="475"/>
    </location>
</feature>
<keyword evidence="1" id="KW-0732">Signal</keyword>
<dbReference type="EMBL" id="KV751098">
    <property type="protein sequence ID" value="OCL01634.1"/>
    <property type="molecule type" value="Genomic_DNA"/>
</dbReference>
<evidence type="ECO:0000256" key="1">
    <source>
        <dbReference type="SAM" id="SignalP"/>
    </source>
</evidence>
<reference evidence="3 4" key="1">
    <citation type="journal article" date="2016" name="Nat. Commun.">
        <title>Ectomycorrhizal ecology is imprinted in the genome of the dominant symbiotic fungus Cenococcum geophilum.</title>
        <authorList>
            <consortium name="DOE Joint Genome Institute"/>
            <person name="Peter M."/>
            <person name="Kohler A."/>
            <person name="Ohm R.A."/>
            <person name="Kuo A."/>
            <person name="Krutzmann J."/>
            <person name="Morin E."/>
            <person name="Arend M."/>
            <person name="Barry K.W."/>
            <person name="Binder M."/>
            <person name="Choi C."/>
            <person name="Clum A."/>
            <person name="Copeland A."/>
            <person name="Grisel N."/>
            <person name="Haridas S."/>
            <person name="Kipfer T."/>
            <person name="LaButti K."/>
            <person name="Lindquist E."/>
            <person name="Lipzen A."/>
            <person name="Maire R."/>
            <person name="Meier B."/>
            <person name="Mihaltcheva S."/>
            <person name="Molinier V."/>
            <person name="Murat C."/>
            <person name="Poggeler S."/>
            <person name="Quandt C.A."/>
            <person name="Sperisen C."/>
            <person name="Tritt A."/>
            <person name="Tisserant E."/>
            <person name="Crous P.W."/>
            <person name="Henrissat B."/>
            <person name="Nehls U."/>
            <person name="Egli S."/>
            <person name="Spatafora J.W."/>
            <person name="Grigoriev I.V."/>
            <person name="Martin F.M."/>
        </authorList>
    </citation>
    <scope>NUCLEOTIDE SEQUENCE [LARGE SCALE GENOMIC DNA]</scope>
    <source>
        <strain evidence="3 4">CBS 207.34</strain>
    </source>
</reference>